<organism evidence="6 7">
    <name type="scientific">Crateriforma conspicua</name>
    <dbReference type="NCBI Taxonomy" id="2527996"/>
    <lineage>
        <taxon>Bacteria</taxon>
        <taxon>Pseudomonadati</taxon>
        <taxon>Planctomycetota</taxon>
        <taxon>Planctomycetia</taxon>
        <taxon>Planctomycetales</taxon>
        <taxon>Planctomycetaceae</taxon>
        <taxon>Crateriforma</taxon>
    </lineage>
</organism>
<evidence type="ECO:0000256" key="4">
    <source>
        <dbReference type="ARBA" id="ARBA00023004"/>
    </source>
</evidence>
<evidence type="ECO:0000256" key="5">
    <source>
        <dbReference type="ARBA" id="ARBA00023014"/>
    </source>
</evidence>
<reference evidence="6 7" key="1">
    <citation type="submission" date="2019-02" db="EMBL/GenBank/DDBJ databases">
        <title>Deep-cultivation of Planctomycetes and their phenomic and genomic characterization uncovers novel biology.</title>
        <authorList>
            <person name="Wiegand S."/>
            <person name="Jogler M."/>
            <person name="Boedeker C."/>
            <person name="Pinto D."/>
            <person name="Vollmers J."/>
            <person name="Rivas-Marin E."/>
            <person name="Kohn T."/>
            <person name="Peeters S.H."/>
            <person name="Heuer A."/>
            <person name="Rast P."/>
            <person name="Oberbeckmann S."/>
            <person name="Bunk B."/>
            <person name="Jeske O."/>
            <person name="Meyerdierks A."/>
            <person name="Storesund J.E."/>
            <person name="Kallscheuer N."/>
            <person name="Luecker S."/>
            <person name="Lage O.M."/>
            <person name="Pohl T."/>
            <person name="Merkel B.J."/>
            <person name="Hornburger P."/>
            <person name="Mueller R.-W."/>
            <person name="Bruemmer F."/>
            <person name="Labrenz M."/>
            <person name="Spormann A.M."/>
            <person name="Op Den Camp H."/>
            <person name="Overmann J."/>
            <person name="Amann R."/>
            <person name="Jetten M.S.M."/>
            <person name="Mascher T."/>
            <person name="Medema M.H."/>
            <person name="Devos D.P."/>
            <person name="Kaster A.-K."/>
            <person name="Ovreas L."/>
            <person name="Rohde M."/>
            <person name="Galperin M.Y."/>
            <person name="Jogler C."/>
        </authorList>
    </citation>
    <scope>NUCLEOTIDE SEQUENCE [LARGE SCALE GENOMIC DNA]</scope>
    <source>
        <strain evidence="6 7">Pan14r</strain>
    </source>
</reference>
<accession>A0A5C5XZJ8</accession>
<dbReference type="SUPFAM" id="SSF51905">
    <property type="entry name" value="FAD/NAD(P)-binding domain"/>
    <property type="match status" value="1"/>
</dbReference>
<dbReference type="RefSeq" id="WP_146438004.1">
    <property type="nucleotide sequence ID" value="NZ_SJPL01000001.1"/>
</dbReference>
<dbReference type="GO" id="GO:0051539">
    <property type="term" value="F:4 iron, 4 sulfur cluster binding"/>
    <property type="evidence" value="ECO:0007669"/>
    <property type="project" value="UniProtKB-KW"/>
</dbReference>
<keyword evidence="4" id="KW-0408">Iron</keyword>
<dbReference type="PANTHER" id="PTHR43498:SF1">
    <property type="entry name" value="COB--COM HETERODISULFIDE REDUCTASE IRON-SULFUR SUBUNIT A"/>
    <property type="match status" value="1"/>
</dbReference>
<keyword evidence="3" id="KW-0560">Oxidoreductase</keyword>
<keyword evidence="2" id="KW-0479">Metal-binding</keyword>
<dbReference type="EMBL" id="SJPL01000001">
    <property type="protein sequence ID" value="TWT67861.1"/>
    <property type="molecule type" value="Genomic_DNA"/>
</dbReference>
<evidence type="ECO:0000256" key="1">
    <source>
        <dbReference type="ARBA" id="ARBA00022485"/>
    </source>
</evidence>
<keyword evidence="7" id="KW-1185">Reference proteome</keyword>
<dbReference type="InterPro" id="IPR039650">
    <property type="entry name" value="HdrA-like"/>
</dbReference>
<evidence type="ECO:0000313" key="7">
    <source>
        <dbReference type="Proteomes" id="UP000317238"/>
    </source>
</evidence>
<dbReference type="GO" id="GO:0046872">
    <property type="term" value="F:metal ion binding"/>
    <property type="evidence" value="ECO:0007669"/>
    <property type="project" value="UniProtKB-KW"/>
</dbReference>
<evidence type="ECO:0000256" key="3">
    <source>
        <dbReference type="ARBA" id="ARBA00023002"/>
    </source>
</evidence>
<dbReference type="Proteomes" id="UP000317238">
    <property type="component" value="Unassembled WGS sequence"/>
</dbReference>
<evidence type="ECO:0000256" key="2">
    <source>
        <dbReference type="ARBA" id="ARBA00022723"/>
    </source>
</evidence>
<protein>
    <submittedName>
        <fullName evidence="6">Putative FAD-binding dehydrogenase</fullName>
    </submittedName>
</protein>
<evidence type="ECO:0000313" key="6">
    <source>
        <dbReference type="EMBL" id="TWT67861.1"/>
    </source>
</evidence>
<proteinExistence type="predicted"/>
<dbReference type="AlphaFoldDB" id="A0A5C5XZJ8"/>
<dbReference type="Gene3D" id="3.50.50.60">
    <property type="entry name" value="FAD/NAD(P)-binding domain"/>
    <property type="match status" value="1"/>
</dbReference>
<dbReference type="InterPro" id="IPR036188">
    <property type="entry name" value="FAD/NAD-bd_sf"/>
</dbReference>
<sequence>MINDGPVAETRSPLVKQIQTDLVVVGGGLAGVCAAITAARAGIRVVLIQDRPVLGGNASSEVRLWALGATSHMGNNNRWAREGGVIDEIFVENTYRNSDGNPLILDTILLEKVVEEPNITLLLNTAAFEVTKSDPDTIQSVRAFCSQNSTMYDVSSRLFCDASGDGIIGFMSGAAFRMGAETKEEFGEQFAPDESYGQLLGHSIYFYTKDTGRPVRFVPPSFAIKDIKAIPRWRNFAVGQDGCRLWWIEYGGRLDTVHETETIKWELWKIVYGVWDYMKNSGKFPEAETLTLEWVGQIPGKRESRRFEGDTMMIQQDVIEQRRCNDAVSFGGWAVDLHPSDGVYSDLPGCNQWHSKGVYPIPFRAMYSRNIRNLFLAGRIISASHLAFGSTRVMATCAHNAQAVGMAAAICHRDNLVPKDLLDDDRMRGLQKELLRTGQHIPHVLIDDEADLATKATVSASSELQLQSLPAGDDSIPLESPVGMLLPIVPGKLPRFQFQLDAKSATEIQFELRGCTREDSFTPDEVLASRNVAVDAGRQSVEVDFDVTIDSPRYLFVCLMANPDVTVSLSDQRMTGVLSVHHTLERKVSNSAVQDPPDGIGVERFEFWLPQRRPAGKNLAMRITPPLSGFGPANVITGPERPTSGINAWVASSDDASPTLDLKWEQPVTIQRVVVALDTDLDHPMETVLMGHPESRMPFCAANIRVTDDTGLCLAEVSDNHQTRCDLSFLATQTSGLKIEVSGTDNSIPVSVFRVRVFE</sequence>
<dbReference type="OrthoDB" id="9780658at2"/>
<dbReference type="PANTHER" id="PTHR43498">
    <property type="entry name" value="FERREDOXIN:COB-COM HETERODISULFIDE REDUCTASE SUBUNIT A"/>
    <property type="match status" value="1"/>
</dbReference>
<name>A0A5C5XZJ8_9PLAN</name>
<dbReference type="GO" id="GO:0016491">
    <property type="term" value="F:oxidoreductase activity"/>
    <property type="evidence" value="ECO:0007669"/>
    <property type="project" value="UniProtKB-KW"/>
</dbReference>
<dbReference type="Pfam" id="PF12831">
    <property type="entry name" value="FAD_oxidored"/>
    <property type="match status" value="1"/>
</dbReference>
<keyword evidence="5" id="KW-0411">Iron-sulfur</keyword>
<keyword evidence="1" id="KW-0004">4Fe-4S</keyword>
<gene>
    <name evidence="6" type="ORF">Pan14r_00990</name>
</gene>
<comment type="caution">
    <text evidence="6">The sequence shown here is derived from an EMBL/GenBank/DDBJ whole genome shotgun (WGS) entry which is preliminary data.</text>
</comment>